<reference evidence="3" key="2">
    <citation type="journal article" date="2023" name="Int. J. Mol. Sci.">
        <title>De Novo Assembly and Annotation of 11 Diverse Shrub Willow (Salix) Genomes Reveals Novel Gene Organization in Sex-Linked Regions.</title>
        <authorList>
            <person name="Hyden B."/>
            <person name="Feng K."/>
            <person name="Yates T.B."/>
            <person name="Jawdy S."/>
            <person name="Cereghino C."/>
            <person name="Smart L.B."/>
            <person name="Muchero W."/>
        </authorList>
    </citation>
    <scope>NUCLEOTIDE SEQUENCE</scope>
    <source>
        <tissue evidence="3">Shoot tip</tissue>
    </source>
</reference>
<evidence type="ECO:0000313" key="3">
    <source>
        <dbReference type="EMBL" id="KAJ6708530.1"/>
    </source>
</evidence>
<dbReference type="AlphaFoldDB" id="A0A9Q0TCB7"/>
<evidence type="ECO:0000259" key="2">
    <source>
        <dbReference type="Pfam" id="PF14308"/>
    </source>
</evidence>
<dbReference type="EMBL" id="JAPFFM010000015">
    <property type="protein sequence ID" value="KAJ6708530.1"/>
    <property type="molecule type" value="Genomic_DNA"/>
</dbReference>
<dbReference type="Pfam" id="PF14308">
    <property type="entry name" value="DnaJ-X"/>
    <property type="match status" value="1"/>
</dbReference>
<dbReference type="InterPro" id="IPR052423">
    <property type="entry name" value="EMIR"/>
</dbReference>
<feature type="compositionally biased region" description="Polar residues" evidence="1">
    <location>
        <begin position="155"/>
        <end position="165"/>
    </location>
</feature>
<reference evidence="3" key="1">
    <citation type="submission" date="2022-11" db="EMBL/GenBank/DDBJ databases">
        <authorList>
            <person name="Hyden B.L."/>
            <person name="Feng K."/>
            <person name="Yates T."/>
            <person name="Jawdy S."/>
            <person name="Smart L.B."/>
            <person name="Muchero W."/>
        </authorList>
    </citation>
    <scope>NUCLEOTIDE SEQUENCE</scope>
    <source>
        <tissue evidence="3">Shoot tip</tissue>
    </source>
</reference>
<gene>
    <name evidence="3" type="ORF">OIU74_009777</name>
</gene>
<sequence length="183" mass="20123">MLNTIGYIYARQAAKELGKKAIYLGAPFIAEWFRNKGHFIKSQVTAATGAIALIQLQEEMKKQLSAEGNYTEEELEAYILSHKKLMTDSLWKLNVADIETTLSRVCQMVLQDNSVKKEELCARAKGWVKSANGGEGETVLGGSLHQLNGREPSSDAFSPNTSPKSRSPEEASYSTLLCGNSTF</sequence>
<protein>
    <submittedName>
        <fullName evidence="3">DNAJ HEAT SHOCK N-TERMINAL DOMAIN-CONTAINING PROTEIN</fullName>
    </submittedName>
</protein>
<comment type="caution">
    <text evidence="3">The sequence shown here is derived from an EMBL/GenBank/DDBJ whole genome shotgun (WGS) entry which is preliminary data.</text>
</comment>
<evidence type="ECO:0000313" key="4">
    <source>
        <dbReference type="Proteomes" id="UP001151752"/>
    </source>
</evidence>
<evidence type="ECO:0000256" key="1">
    <source>
        <dbReference type="SAM" id="MobiDB-lite"/>
    </source>
</evidence>
<feature type="region of interest" description="Disordered" evidence="1">
    <location>
        <begin position="142"/>
        <end position="183"/>
    </location>
</feature>
<dbReference type="Proteomes" id="UP001151752">
    <property type="component" value="Chromosome 2"/>
</dbReference>
<keyword evidence="4" id="KW-1185">Reference proteome</keyword>
<dbReference type="PANTHER" id="PTHR44094:SF17">
    <property type="entry name" value="CHAPERONE PROTEIN DNAJ 10"/>
    <property type="match status" value="1"/>
</dbReference>
<organism evidence="3 4">
    <name type="scientific">Salix koriyanagi</name>
    <dbReference type="NCBI Taxonomy" id="2511006"/>
    <lineage>
        <taxon>Eukaryota</taxon>
        <taxon>Viridiplantae</taxon>
        <taxon>Streptophyta</taxon>
        <taxon>Embryophyta</taxon>
        <taxon>Tracheophyta</taxon>
        <taxon>Spermatophyta</taxon>
        <taxon>Magnoliopsida</taxon>
        <taxon>eudicotyledons</taxon>
        <taxon>Gunneridae</taxon>
        <taxon>Pentapetalae</taxon>
        <taxon>rosids</taxon>
        <taxon>fabids</taxon>
        <taxon>Malpighiales</taxon>
        <taxon>Salicaceae</taxon>
        <taxon>Saliceae</taxon>
        <taxon>Salix</taxon>
    </lineage>
</organism>
<dbReference type="InterPro" id="IPR026894">
    <property type="entry name" value="DnaJ_X"/>
</dbReference>
<name>A0A9Q0TCB7_9ROSI</name>
<keyword evidence="3" id="KW-0346">Stress response</keyword>
<feature type="domain" description="DNAJ-containing protein X-domain" evidence="2">
    <location>
        <begin position="1"/>
        <end position="127"/>
    </location>
</feature>
<accession>A0A9Q0TCB7</accession>
<feature type="compositionally biased region" description="Polar residues" evidence="1">
    <location>
        <begin position="172"/>
        <end position="183"/>
    </location>
</feature>
<proteinExistence type="predicted"/>
<dbReference type="PANTHER" id="PTHR44094">
    <property type="entry name" value="DNAJ HEAT SHOCK N-TERMINAL DOMAIN-CONTAINING PROTEIN"/>
    <property type="match status" value="1"/>
</dbReference>